<dbReference type="Gene3D" id="3.40.50.2300">
    <property type="match status" value="1"/>
</dbReference>
<keyword evidence="1 2" id="KW-0597">Phosphoprotein</keyword>
<dbReference type="PANTHER" id="PTHR44591">
    <property type="entry name" value="STRESS RESPONSE REGULATOR PROTEIN 1"/>
    <property type="match status" value="1"/>
</dbReference>
<dbReference type="PANTHER" id="PTHR44591:SF3">
    <property type="entry name" value="RESPONSE REGULATORY DOMAIN-CONTAINING PROTEIN"/>
    <property type="match status" value="1"/>
</dbReference>
<dbReference type="SUPFAM" id="SSF52172">
    <property type="entry name" value="CheY-like"/>
    <property type="match status" value="1"/>
</dbReference>
<dbReference type="InterPro" id="IPR001789">
    <property type="entry name" value="Sig_transdc_resp-reg_receiver"/>
</dbReference>
<accession>A0A328AWE2</accession>
<reference evidence="5" key="1">
    <citation type="submission" date="2018-05" db="EMBL/GenBank/DDBJ databases">
        <authorList>
            <person name="Li X."/>
        </authorList>
    </citation>
    <scope>NUCLEOTIDE SEQUENCE [LARGE SCALE GENOMIC DNA]</scope>
    <source>
        <strain evidence="5">YIM 73061</strain>
    </source>
</reference>
<protein>
    <submittedName>
        <fullName evidence="4">Response regulator</fullName>
    </submittedName>
</protein>
<feature type="domain" description="Response regulatory" evidence="3">
    <location>
        <begin position="5"/>
        <end position="121"/>
    </location>
</feature>
<dbReference type="Pfam" id="PF00072">
    <property type="entry name" value="Response_reg"/>
    <property type="match status" value="1"/>
</dbReference>
<evidence type="ECO:0000256" key="2">
    <source>
        <dbReference type="PROSITE-ProRule" id="PRU00169"/>
    </source>
</evidence>
<dbReference type="InterPro" id="IPR011006">
    <property type="entry name" value="CheY-like_superfamily"/>
</dbReference>
<evidence type="ECO:0000259" key="3">
    <source>
        <dbReference type="PROSITE" id="PS50110"/>
    </source>
</evidence>
<comment type="caution">
    <text evidence="4">The sequence shown here is derived from an EMBL/GenBank/DDBJ whole genome shotgun (WGS) entry which is preliminary data.</text>
</comment>
<dbReference type="PROSITE" id="PS50110">
    <property type="entry name" value="RESPONSE_REGULATORY"/>
    <property type="match status" value="1"/>
</dbReference>
<keyword evidence="5" id="KW-1185">Reference proteome</keyword>
<dbReference type="EMBL" id="QFYR01000001">
    <property type="protein sequence ID" value="RAK57894.1"/>
    <property type="molecule type" value="Genomic_DNA"/>
</dbReference>
<gene>
    <name evidence="4" type="ORF">DJ018_08295</name>
</gene>
<organism evidence="4 5">
    <name type="scientific">Phenylobacterium deserti</name>
    <dbReference type="NCBI Taxonomy" id="1914756"/>
    <lineage>
        <taxon>Bacteria</taxon>
        <taxon>Pseudomonadati</taxon>
        <taxon>Pseudomonadota</taxon>
        <taxon>Alphaproteobacteria</taxon>
        <taxon>Caulobacterales</taxon>
        <taxon>Caulobacteraceae</taxon>
        <taxon>Phenylobacterium</taxon>
    </lineage>
</organism>
<dbReference type="SMART" id="SM00448">
    <property type="entry name" value="REC"/>
    <property type="match status" value="1"/>
</dbReference>
<proteinExistence type="predicted"/>
<dbReference type="GO" id="GO:0000160">
    <property type="term" value="P:phosphorelay signal transduction system"/>
    <property type="evidence" value="ECO:0007669"/>
    <property type="project" value="InterPro"/>
</dbReference>
<dbReference type="Proteomes" id="UP000249725">
    <property type="component" value="Unassembled WGS sequence"/>
</dbReference>
<evidence type="ECO:0000256" key="1">
    <source>
        <dbReference type="ARBA" id="ARBA00022553"/>
    </source>
</evidence>
<feature type="modified residue" description="4-aspartylphosphate" evidence="2">
    <location>
        <position position="54"/>
    </location>
</feature>
<dbReference type="AlphaFoldDB" id="A0A328AWE2"/>
<evidence type="ECO:0000313" key="4">
    <source>
        <dbReference type="EMBL" id="RAK57894.1"/>
    </source>
</evidence>
<name>A0A328AWE2_9CAUL</name>
<dbReference type="OrthoDB" id="9801602at2"/>
<evidence type="ECO:0000313" key="5">
    <source>
        <dbReference type="Proteomes" id="UP000249725"/>
    </source>
</evidence>
<sequence>MPRPLVLIADDHVAVRLLLVDAMSAAGFETMAVEDGGAALDAAILHRPQVLLLDAQMPVMNGYEVLGRLKQDPQLCDIGVIMLTASGDTEGGLEALRLGAAHYATKPFSLGELIARVSRLTMPTPIAQPIASVA</sequence>
<dbReference type="InterPro" id="IPR050595">
    <property type="entry name" value="Bact_response_regulator"/>
</dbReference>
<dbReference type="RefSeq" id="WP_111514344.1">
    <property type="nucleotide sequence ID" value="NZ_QFYR01000001.1"/>
</dbReference>